<evidence type="ECO:0000313" key="4">
    <source>
        <dbReference type="Proteomes" id="UP000698800"/>
    </source>
</evidence>
<accession>A0A9P8L305</accession>
<dbReference type="OrthoDB" id="5400409at2759"/>
<reference evidence="3" key="1">
    <citation type="submission" date="2021-03" db="EMBL/GenBank/DDBJ databases">
        <title>Comparative genomics and phylogenomic investigation of the class Geoglossomycetes provide insights into ecological specialization and systematics.</title>
        <authorList>
            <person name="Melie T."/>
            <person name="Pirro S."/>
            <person name="Miller A.N."/>
            <person name="Quandt A."/>
        </authorList>
    </citation>
    <scope>NUCLEOTIDE SEQUENCE</scope>
    <source>
        <strain evidence="3">GBOQ0MN5Z8</strain>
    </source>
</reference>
<name>A0A9P8L305_9PEZI</name>
<feature type="region of interest" description="Disordered" evidence="1">
    <location>
        <begin position="168"/>
        <end position="187"/>
    </location>
</feature>
<evidence type="ECO:0000256" key="1">
    <source>
        <dbReference type="SAM" id="MobiDB-lite"/>
    </source>
</evidence>
<evidence type="ECO:0000256" key="2">
    <source>
        <dbReference type="SAM" id="SignalP"/>
    </source>
</evidence>
<dbReference type="AlphaFoldDB" id="A0A9P8L305"/>
<dbReference type="EMBL" id="JAGHQL010000073">
    <property type="protein sequence ID" value="KAH0541613.1"/>
    <property type="molecule type" value="Genomic_DNA"/>
</dbReference>
<protein>
    <recommendedName>
        <fullName evidence="5">Fungal N-terminal domain-containing protein</fullName>
    </recommendedName>
</protein>
<evidence type="ECO:0000313" key="3">
    <source>
        <dbReference type="EMBL" id="KAH0541613.1"/>
    </source>
</evidence>
<evidence type="ECO:0008006" key="5">
    <source>
        <dbReference type="Google" id="ProtNLM"/>
    </source>
</evidence>
<keyword evidence="4" id="KW-1185">Reference proteome</keyword>
<organism evidence="3 4">
    <name type="scientific">Glutinoglossum americanum</name>
    <dbReference type="NCBI Taxonomy" id="1670608"/>
    <lineage>
        <taxon>Eukaryota</taxon>
        <taxon>Fungi</taxon>
        <taxon>Dikarya</taxon>
        <taxon>Ascomycota</taxon>
        <taxon>Pezizomycotina</taxon>
        <taxon>Geoglossomycetes</taxon>
        <taxon>Geoglossales</taxon>
        <taxon>Geoglossaceae</taxon>
        <taxon>Glutinoglossum</taxon>
    </lineage>
</organism>
<comment type="caution">
    <text evidence="3">The sequence shown here is derived from an EMBL/GenBank/DDBJ whole genome shotgun (WGS) entry which is preliminary data.</text>
</comment>
<keyword evidence="2" id="KW-0732">Signal</keyword>
<proteinExistence type="predicted"/>
<sequence>MVLSISAIGAIATLAVRASSIYDNIKSAERRFKDVANDTQTLHQHLNSIVDIYQKHHVLPLGNGHQQLLVIIESCKRNFQELEDLVKDYQARRTGLRGMINKANFPTEKVATIRANLSQLRLDLTLYLSTTAIRELATGASSTKILTETEEGQLLAKEVDAAFESQITPGTPTSSQGPFDPNVTGKVPFREKKPKVIDWQSTIELSQNPQDLTTEGPSEENILDLLLVASTNMWNPRLVIFRKHDGRLRLVHVYRVPSAEGTSSQRIDSKLFDSAYMSFIPAYATPATSAPLILLLYDRVSAEEAWYQFKSVEDVLSVQQAVTGAMVKFNEADILWQLAKPGRNDLGGIGRVQIWYPKPLIGKSSTSEFSPPKSSMSGLSRVSTSNSIQPIISRASGFSTASTLQPKKLRLTDKPNAESYEVPQSLVILIYTIHREKYAYIYLQFEYVQLGGLACCDTPATCRHVVLHGDKMKVRIFYAESDGLEGLKSWDLGRVLSRPGLPIKDFEELGVKHIILGMPSDKCQSLTSWGWFREWSFWFLNHGSID</sequence>
<feature type="compositionally biased region" description="Polar residues" evidence="1">
    <location>
        <begin position="168"/>
        <end position="177"/>
    </location>
</feature>
<dbReference type="Proteomes" id="UP000698800">
    <property type="component" value="Unassembled WGS sequence"/>
</dbReference>
<feature type="chain" id="PRO_5040373853" description="Fungal N-terminal domain-containing protein" evidence="2">
    <location>
        <begin position="19"/>
        <end position="546"/>
    </location>
</feature>
<gene>
    <name evidence="3" type="ORF">FGG08_003903</name>
</gene>
<feature type="signal peptide" evidence="2">
    <location>
        <begin position="1"/>
        <end position="18"/>
    </location>
</feature>